<dbReference type="Gramene" id="evm.model.01.2239">
    <property type="protein sequence ID" value="cds.evm.model.01.2239"/>
    <property type="gene ID" value="evm.TU.01.2239"/>
</dbReference>
<evidence type="ECO:0000313" key="1">
    <source>
        <dbReference type="EnsemblPlants" id="cds.evm.model.01.2239"/>
    </source>
</evidence>
<evidence type="ECO:0000313" key="2">
    <source>
        <dbReference type="Proteomes" id="UP000596661"/>
    </source>
</evidence>
<reference evidence="1" key="1">
    <citation type="submission" date="2018-11" db="EMBL/GenBank/DDBJ databases">
        <authorList>
            <person name="Grassa J C."/>
        </authorList>
    </citation>
    <scope>NUCLEOTIDE SEQUENCE [LARGE SCALE GENOMIC DNA]</scope>
</reference>
<name>A0A803NKC6_CANSA</name>
<proteinExistence type="predicted"/>
<dbReference type="EMBL" id="UZAU01000063">
    <property type="status" value="NOT_ANNOTATED_CDS"/>
    <property type="molecule type" value="Genomic_DNA"/>
</dbReference>
<protein>
    <submittedName>
        <fullName evidence="1">Uncharacterized protein</fullName>
    </submittedName>
</protein>
<dbReference type="EnsemblPlants" id="evm.model.01.2239">
    <property type="protein sequence ID" value="cds.evm.model.01.2239"/>
    <property type="gene ID" value="evm.TU.01.2239"/>
</dbReference>
<dbReference type="Proteomes" id="UP000596661">
    <property type="component" value="Chromosome 1"/>
</dbReference>
<accession>A0A803NKC6</accession>
<reference evidence="1" key="2">
    <citation type="submission" date="2021-03" db="UniProtKB">
        <authorList>
            <consortium name="EnsemblPlants"/>
        </authorList>
    </citation>
    <scope>IDENTIFICATION</scope>
</reference>
<sequence>MIEKVIDLVRDDTSRKDEEISITEKFSKKRQEINQSLSDLRVRRIKLNQLFESRCIPKRNLKEVIDIQKEQHVTIQKLLHAVEKEEHYWLVTLIKLVDEEKEERKSSQNQLWKDTISL</sequence>
<organism evidence="1 2">
    <name type="scientific">Cannabis sativa</name>
    <name type="common">Hemp</name>
    <name type="synonym">Marijuana</name>
    <dbReference type="NCBI Taxonomy" id="3483"/>
    <lineage>
        <taxon>Eukaryota</taxon>
        <taxon>Viridiplantae</taxon>
        <taxon>Streptophyta</taxon>
        <taxon>Embryophyta</taxon>
        <taxon>Tracheophyta</taxon>
        <taxon>Spermatophyta</taxon>
        <taxon>Magnoliopsida</taxon>
        <taxon>eudicotyledons</taxon>
        <taxon>Gunneridae</taxon>
        <taxon>Pentapetalae</taxon>
        <taxon>rosids</taxon>
        <taxon>fabids</taxon>
        <taxon>Rosales</taxon>
        <taxon>Cannabaceae</taxon>
        <taxon>Cannabis</taxon>
    </lineage>
</organism>
<dbReference type="AlphaFoldDB" id="A0A803NKC6"/>
<keyword evidence="2" id="KW-1185">Reference proteome</keyword>